<keyword evidence="1" id="KW-0812">Transmembrane</keyword>
<organism evidence="2 3">
    <name type="scientific">Oryzias javanicus</name>
    <name type="common">Javanese ricefish</name>
    <name type="synonym">Aplocheilus javanicus</name>
    <dbReference type="NCBI Taxonomy" id="123683"/>
    <lineage>
        <taxon>Eukaryota</taxon>
        <taxon>Metazoa</taxon>
        <taxon>Chordata</taxon>
        <taxon>Craniata</taxon>
        <taxon>Vertebrata</taxon>
        <taxon>Euteleostomi</taxon>
        <taxon>Actinopterygii</taxon>
        <taxon>Neopterygii</taxon>
        <taxon>Teleostei</taxon>
        <taxon>Neoteleostei</taxon>
        <taxon>Acanthomorphata</taxon>
        <taxon>Ovalentaria</taxon>
        <taxon>Atherinomorphae</taxon>
        <taxon>Beloniformes</taxon>
        <taxon>Adrianichthyidae</taxon>
        <taxon>Oryziinae</taxon>
        <taxon>Oryzias</taxon>
    </lineage>
</organism>
<dbReference type="AlphaFoldDB" id="A0A437DLG2"/>
<keyword evidence="1" id="KW-0472">Membrane</keyword>
<keyword evidence="1" id="KW-1133">Transmembrane helix</keyword>
<dbReference type="OrthoDB" id="8839529at2759"/>
<gene>
    <name evidence="2" type="ORF">OJAV_G00002730</name>
</gene>
<reference evidence="2 3" key="2">
    <citation type="submission" date="2019-01" db="EMBL/GenBank/DDBJ databases">
        <title>A chromosome length genome reference of the Java medaka (oryzias javanicus).</title>
        <authorList>
            <person name="Herpin A."/>
            <person name="Takehana Y."/>
            <person name="Naruse K."/>
            <person name="Ansai S."/>
            <person name="Kawaguchi M."/>
        </authorList>
    </citation>
    <scope>NUCLEOTIDE SEQUENCE [LARGE SCALE GENOMIC DNA]</scope>
    <source>
        <strain evidence="2">RS831</strain>
        <tissue evidence="2">Whole body</tissue>
    </source>
</reference>
<evidence type="ECO:0000256" key="1">
    <source>
        <dbReference type="SAM" id="Phobius"/>
    </source>
</evidence>
<name>A0A437DLG2_ORYJA</name>
<keyword evidence="3" id="KW-1185">Reference proteome</keyword>
<feature type="transmembrane region" description="Helical" evidence="1">
    <location>
        <begin position="103"/>
        <end position="124"/>
    </location>
</feature>
<reference evidence="2 3" key="1">
    <citation type="submission" date="2018-11" db="EMBL/GenBank/DDBJ databases">
        <authorList>
            <person name="Lopez-Roques C."/>
            <person name="Donnadieu C."/>
            <person name="Bouchez O."/>
            <person name="Klopp C."/>
            <person name="Cabau C."/>
            <person name="Zahm M."/>
        </authorList>
    </citation>
    <scope>NUCLEOTIDE SEQUENCE [LARGE SCALE GENOMIC DNA]</scope>
    <source>
        <strain evidence="2">RS831</strain>
        <tissue evidence="2">Whole body</tissue>
    </source>
</reference>
<feature type="transmembrane region" description="Helical" evidence="1">
    <location>
        <begin position="43"/>
        <end position="63"/>
    </location>
</feature>
<evidence type="ECO:0000313" key="2">
    <source>
        <dbReference type="EMBL" id="RVE75843.1"/>
    </source>
</evidence>
<feature type="transmembrane region" description="Helical" evidence="1">
    <location>
        <begin position="69"/>
        <end position="91"/>
    </location>
</feature>
<sequence>MSIFLILDALIPEQFRKSRIMATEDTTATSGARLHRLFDLESAAVVTILLGLFQLLLSAAVYYTDQILANFFMLPVVMGIIIVTGGSFTIANERNPSRTLLRGCAYSNVTGVLGSLLAFCLYCYTLETHSNEDQCPNTPDYYYYHAFCPTKMLAGYSWSLKLLLLLYDAGALILHSLLSVSAVVMLKKHTQ</sequence>
<evidence type="ECO:0000313" key="3">
    <source>
        <dbReference type="Proteomes" id="UP000283210"/>
    </source>
</evidence>
<protein>
    <submittedName>
        <fullName evidence="2">Uncharacterized protein</fullName>
    </submittedName>
</protein>
<dbReference type="EMBL" id="CM012437">
    <property type="protein sequence ID" value="RVE75843.1"/>
    <property type="molecule type" value="Genomic_DNA"/>
</dbReference>
<dbReference type="Proteomes" id="UP000283210">
    <property type="component" value="Chromosome 1"/>
</dbReference>
<proteinExistence type="predicted"/>
<accession>A0A437DLG2</accession>
<feature type="transmembrane region" description="Helical" evidence="1">
    <location>
        <begin position="162"/>
        <end position="186"/>
    </location>
</feature>